<dbReference type="Pfam" id="PF09346">
    <property type="entry name" value="SMI1_KNR4"/>
    <property type="match status" value="1"/>
</dbReference>
<comment type="caution">
    <text evidence="2">The sequence shown here is derived from an EMBL/GenBank/DDBJ whole genome shotgun (WGS) entry which is preliminary data.</text>
</comment>
<accession>A0ABS7AV29</accession>
<name>A0ABS7AV29_9ACTN</name>
<dbReference type="SUPFAM" id="SSF160631">
    <property type="entry name" value="SMI1/KNR4-like"/>
    <property type="match status" value="1"/>
</dbReference>
<sequence>MPEIDWSDVRPRLAVLAGKGATLGSGELAPPLTAAELAEVESQFGVDLPGEYRGFLLEAGRGGAGPGYGLFPLRRVDGRWELDSDGGPSHDRESLIRPFGHIRGFNPLDGLLDGPAIDRDEELWWAMHDRLAYNPAHRHGLLFLCHLGCALWVVLVVSGPSRGQIWTDYTTDGEGFQPEQNPDGSPMNFADWYRTWLTNAEFLASYP</sequence>
<dbReference type="Gene3D" id="3.40.1580.10">
    <property type="entry name" value="SMI1/KNR4-like"/>
    <property type="match status" value="1"/>
</dbReference>
<evidence type="ECO:0000313" key="2">
    <source>
        <dbReference type="EMBL" id="MBW6432537.1"/>
    </source>
</evidence>
<evidence type="ECO:0000313" key="3">
    <source>
        <dbReference type="Proteomes" id="UP001519863"/>
    </source>
</evidence>
<organism evidence="2 3">
    <name type="scientific">Actinoplanes hulinensis</name>
    <dbReference type="NCBI Taxonomy" id="1144547"/>
    <lineage>
        <taxon>Bacteria</taxon>
        <taxon>Bacillati</taxon>
        <taxon>Actinomycetota</taxon>
        <taxon>Actinomycetes</taxon>
        <taxon>Micromonosporales</taxon>
        <taxon>Micromonosporaceae</taxon>
        <taxon>Actinoplanes</taxon>
    </lineage>
</organism>
<dbReference type="SMART" id="SM00860">
    <property type="entry name" value="SMI1_KNR4"/>
    <property type="match status" value="1"/>
</dbReference>
<dbReference type="EMBL" id="JAHXZI010000001">
    <property type="protein sequence ID" value="MBW6432537.1"/>
    <property type="molecule type" value="Genomic_DNA"/>
</dbReference>
<feature type="domain" description="Knr4/Smi1-like" evidence="1">
    <location>
        <begin position="31"/>
        <end position="195"/>
    </location>
</feature>
<dbReference type="Proteomes" id="UP001519863">
    <property type="component" value="Unassembled WGS sequence"/>
</dbReference>
<proteinExistence type="predicted"/>
<dbReference type="InterPro" id="IPR037883">
    <property type="entry name" value="Knr4/Smi1-like_sf"/>
</dbReference>
<dbReference type="InterPro" id="IPR018958">
    <property type="entry name" value="Knr4/Smi1-like_dom"/>
</dbReference>
<keyword evidence="3" id="KW-1185">Reference proteome</keyword>
<protein>
    <submittedName>
        <fullName evidence="2">SMI1/KNR4 family protein</fullName>
    </submittedName>
</protein>
<gene>
    <name evidence="2" type="ORF">KZ829_02115</name>
</gene>
<reference evidence="2 3" key="1">
    <citation type="journal article" date="2013" name="Antonie Van Leeuwenhoek">
        <title>Actinoplanes hulinensis sp. nov., a novel actinomycete isolated from soybean root (Glycine max (L.) Merr).</title>
        <authorList>
            <person name="Shen Y."/>
            <person name="Liu C."/>
            <person name="Wang X."/>
            <person name="Zhao J."/>
            <person name="Jia F."/>
            <person name="Zhang Y."/>
            <person name="Wang L."/>
            <person name="Yang D."/>
            <person name="Xiang W."/>
        </authorList>
    </citation>
    <scope>NUCLEOTIDE SEQUENCE [LARGE SCALE GENOMIC DNA]</scope>
    <source>
        <strain evidence="2 3">NEAU-M9</strain>
    </source>
</reference>
<evidence type="ECO:0000259" key="1">
    <source>
        <dbReference type="SMART" id="SM00860"/>
    </source>
</evidence>